<dbReference type="Pfam" id="PF22621">
    <property type="entry name" value="CurL-like_PKS_C"/>
    <property type="match status" value="1"/>
</dbReference>
<keyword evidence="11" id="KW-1185">Reference proteome</keyword>
<evidence type="ECO:0000256" key="3">
    <source>
        <dbReference type="ARBA" id="ARBA00022679"/>
    </source>
</evidence>
<dbReference type="FunFam" id="3.40.47.10:FF:000042">
    <property type="entry name" value="Polyketide synthase Pks13"/>
    <property type="match status" value="1"/>
</dbReference>
<dbReference type="InterPro" id="IPR013968">
    <property type="entry name" value="PKS_KR"/>
</dbReference>
<dbReference type="InterPro" id="IPR009081">
    <property type="entry name" value="PP-bd_ACP"/>
</dbReference>
<dbReference type="PANTHER" id="PTHR43775">
    <property type="entry name" value="FATTY ACID SYNTHASE"/>
    <property type="match status" value="1"/>
</dbReference>
<gene>
    <name evidence="10" type="ORF">KEG57_35835</name>
</gene>
<dbReference type="InterPro" id="IPR036736">
    <property type="entry name" value="ACP-like_sf"/>
</dbReference>
<evidence type="ECO:0000256" key="1">
    <source>
        <dbReference type="ARBA" id="ARBA00022450"/>
    </source>
</evidence>
<dbReference type="Proteomes" id="UP001151081">
    <property type="component" value="Unassembled WGS sequence"/>
</dbReference>
<feature type="region of interest" description="Disordered" evidence="7">
    <location>
        <begin position="1516"/>
        <end position="1540"/>
    </location>
</feature>
<dbReference type="SMART" id="SM00825">
    <property type="entry name" value="PKS_KS"/>
    <property type="match status" value="1"/>
</dbReference>
<dbReference type="PROSITE" id="PS00012">
    <property type="entry name" value="PHOSPHOPANTETHEINE"/>
    <property type="match status" value="1"/>
</dbReference>
<feature type="compositionally biased region" description="Basic residues" evidence="7">
    <location>
        <begin position="1525"/>
        <end position="1540"/>
    </location>
</feature>
<dbReference type="SUPFAM" id="SSF51735">
    <property type="entry name" value="NAD(P)-binding Rossmann-fold domains"/>
    <property type="match status" value="2"/>
</dbReference>
<dbReference type="PROSITE" id="PS52004">
    <property type="entry name" value="KS3_2"/>
    <property type="match status" value="1"/>
</dbReference>
<dbReference type="InterPro" id="IPR036291">
    <property type="entry name" value="NAD(P)-bd_dom_sf"/>
</dbReference>
<dbReference type="SMART" id="SM00827">
    <property type="entry name" value="PKS_AT"/>
    <property type="match status" value="1"/>
</dbReference>
<dbReference type="GO" id="GO:0004312">
    <property type="term" value="F:fatty acid synthase activity"/>
    <property type="evidence" value="ECO:0007669"/>
    <property type="project" value="TreeGrafter"/>
</dbReference>
<evidence type="ECO:0000256" key="2">
    <source>
        <dbReference type="ARBA" id="ARBA00022553"/>
    </source>
</evidence>
<evidence type="ECO:0000259" key="8">
    <source>
        <dbReference type="PROSITE" id="PS50075"/>
    </source>
</evidence>
<dbReference type="InterPro" id="IPR016039">
    <property type="entry name" value="Thiolase-like"/>
</dbReference>
<dbReference type="PANTHER" id="PTHR43775:SF51">
    <property type="entry name" value="INACTIVE PHENOLPHTHIOCEROL SYNTHESIS POLYKETIDE SYNTHASE TYPE I PKS1-RELATED"/>
    <property type="match status" value="1"/>
</dbReference>
<keyword evidence="3" id="KW-0808">Transferase</keyword>
<evidence type="ECO:0000256" key="5">
    <source>
        <dbReference type="ARBA" id="ARBA00023098"/>
    </source>
</evidence>
<dbReference type="EMBL" id="JAGTJJ010000033">
    <property type="protein sequence ID" value="MDC3985908.1"/>
    <property type="molecule type" value="Genomic_DNA"/>
</dbReference>
<reference evidence="10 11" key="1">
    <citation type="submission" date="2021-04" db="EMBL/GenBank/DDBJ databases">
        <title>Genome analysis of Polyangium sp.</title>
        <authorList>
            <person name="Li Y."/>
            <person name="Wang J."/>
        </authorList>
    </citation>
    <scope>NUCLEOTIDE SEQUENCE [LARGE SCALE GENOMIC DNA]</scope>
    <source>
        <strain evidence="10 11">SDU14</strain>
    </source>
</reference>
<dbReference type="CDD" id="cd00833">
    <property type="entry name" value="PKS"/>
    <property type="match status" value="1"/>
</dbReference>
<evidence type="ECO:0000259" key="9">
    <source>
        <dbReference type="PROSITE" id="PS52004"/>
    </source>
</evidence>
<accession>A0A9X3XBV4</accession>
<name>A0A9X3XBV4_9BACT</name>
<dbReference type="CDD" id="cd08953">
    <property type="entry name" value="KR_2_SDR_x"/>
    <property type="match status" value="1"/>
</dbReference>
<dbReference type="SMART" id="SM00822">
    <property type="entry name" value="PKS_KR"/>
    <property type="match status" value="1"/>
</dbReference>
<dbReference type="Pfam" id="PF00550">
    <property type="entry name" value="PP-binding"/>
    <property type="match status" value="1"/>
</dbReference>
<dbReference type="GO" id="GO:0044550">
    <property type="term" value="P:secondary metabolite biosynthetic process"/>
    <property type="evidence" value="ECO:0007669"/>
    <property type="project" value="UniProtKB-ARBA"/>
</dbReference>
<dbReference type="GO" id="GO:0006633">
    <property type="term" value="P:fatty acid biosynthetic process"/>
    <property type="evidence" value="ECO:0007669"/>
    <property type="project" value="TreeGrafter"/>
</dbReference>
<sequence length="1540" mass="164951">MSEEAARSADDELAVAIIGMACRFPGAKDAETFWSNLVGGVESITMFSREELRARGVRAELLANPDFVPAAPVLEGIEHFDASFFGYAPRDAELLDPQQRVFLECAWSALENAGYGGANLGSVGVFAGTSVSTYLIFNLMTHPEIALAEDTFPAMVANDRDFLATRVAYHLDLRGPSMDVQSGCSTSLVATHLACQALLGFQCDMAIAGGVSIHMPQRAGYVFQPGGIASPDGHCRAFDEGANGTLFGSGVGVVVLKRLDDAIRDGDTITAIIRGSAINNDGAAKVGFTAPSVEGQAEVIARAHAIAGVSPEDIGYVEAHGTATPLGDSVEVAALTKAFQATSDRTQFCALGSVKTNVGHLDAAAGVAGLIKTTLAVRHGEIPPTLHFSRPNPRLELDKSPFFVNARPAPWPVSRSPRRAGVSSIGIGGTNAHVILEEPPPAPSSGPSRPWHALVLSAKTPEALDRATQALAQHLESHPDVPLADVAYTLQVGRRSFAHRRAIVCDLERGGEGARALFEPRRILSGTVEGTPRVVAFMFPGSGTQHVGMGAELYRNEPVFRAAFDRCAAILAPRLGADLRDVVHAREGRGGGALTQPSLALPALFAIEYSLAELWKSLGVEPAAMIGHSMGEYVAACLAGVFSLEDALALVAERGRLLGAVRPGAMVSVDLPEASLTPLLDPRLSVAAKNGPESFVIAGEEDAIDAFVRTLDERDIEYVRLPIQVAAHSHLVEPILPAFAAFVRGLRRSRPRLPFISCVTGTWIRDEEAESVEYWVRQLRQTVRFADSIRTLLDDPRWVLLEVGPGRALSSAARQQVGTGSSGKVAVLSSMCLPQEERSEVEFAMTTLARLWLAGVAVPWERLHASGARRRVPLPTYSFERRRFWVDPRPADARLAAPCSAEVGAAPAPQASGKKPDVADWFYLPSWRRTLWPAPAPGAGEACWLVFVPPEGPLEGLSERLAATGATVVTVRPGGAYRRVREGLYEIDPRSRGAYTTLLEDLARELDRAPTHVLHALSLLEPRRTHDATAHANDVGFQSLLFLAQSLGELPARNAVHLLVVSSDVQAVTGSERLRPEHATLLGICRVLPREHLNITCKSVDLGGYPDALGPGALAQLVAEAESEGQSGVVAHRGAHRWEQTFEPVRLERPASATPRLRSRGVYLVTGGLGGIGLALAEHLARTVAARLVLVGRSALPARDTWAAWCASHGEDDPARRAITQIQAIEALGGEVLALQGDVADAARMAEVLAEARARFGALNGVIHAAGLPPGGLLRTKSLETVESIFRPKVGGTVVLHGLVREPLDFFLVCSTRTAIVGDFGQVDHCAANAFLDAFAQRCAAEGQTHVVSINWDAWRDIGQAATAARAEDFAAYREMLQASGIGTEEGIDIFDRVLSRATPQIVVSTRDLSAVLEEAGRLVQALTGTEAGEAGKARIEAPIEEIERMIADIWKRVLGVERVDSHDSFFDIGGNSLIGLKVIAELKRALGVVLPVVTLFERPTVAALAQLLHQDEGGEATYTDRRTRGARRRERLQRRREDR</sequence>
<dbReference type="InterPro" id="IPR020806">
    <property type="entry name" value="PKS_PP-bd"/>
</dbReference>
<dbReference type="InterPro" id="IPR050091">
    <property type="entry name" value="PKS_NRPS_Biosynth_Enz"/>
</dbReference>
<evidence type="ECO:0000256" key="7">
    <source>
        <dbReference type="SAM" id="MobiDB-lite"/>
    </source>
</evidence>
<dbReference type="Gene3D" id="3.40.47.10">
    <property type="match status" value="1"/>
</dbReference>
<keyword evidence="5" id="KW-0443">Lipid metabolism</keyword>
<dbReference type="FunFam" id="1.10.1200.10:FF:000016">
    <property type="entry name" value="Non-ribosomal peptide synthase"/>
    <property type="match status" value="1"/>
</dbReference>
<dbReference type="SUPFAM" id="SSF53901">
    <property type="entry name" value="Thiolase-like"/>
    <property type="match status" value="1"/>
</dbReference>
<organism evidence="10 11">
    <name type="scientific">Polyangium jinanense</name>
    <dbReference type="NCBI Taxonomy" id="2829994"/>
    <lineage>
        <taxon>Bacteria</taxon>
        <taxon>Pseudomonadati</taxon>
        <taxon>Myxococcota</taxon>
        <taxon>Polyangia</taxon>
        <taxon>Polyangiales</taxon>
        <taxon>Polyangiaceae</taxon>
        <taxon>Polyangium</taxon>
    </lineage>
</organism>
<dbReference type="Gene3D" id="3.40.366.10">
    <property type="entry name" value="Malonyl-Coenzyme A Acyl Carrier Protein, domain 2"/>
    <property type="match status" value="1"/>
</dbReference>
<feature type="domain" description="Ketosynthase family 3 (KS3)" evidence="9">
    <location>
        <begin position="12"/>
        <end position="438"/>
    </location>
</feature>
<comment type="caution">
    <text evidence="10">The sequence shown here is derived from an EMBL/GenBank/DDBJ whole genome shotgun (WGS) entry which is preliminary data.</text>
</comment>
<dbReference type="Pfam" id="PF21394">
    <property type="entry name" value="Beta-ketacyl_N"/>
    <property type="match status" value="1"/>
</dbReference>
<dbReference type="Pfam" id="PF00698">
    <property type="entry name" value="Acyl_transf_1"/>
    <property type="match status" value="1"/>
</dbReference>
<protein>
    <submittedName>
        <fullName evidence="10">SDR family NAD(P)-dependent oxidoreductase</fullName>
    </submittedName>
</protein>
<evidence type="ECO:0000256" key="4">
    <source>
        <dbReference type="ARBA" id="ARBA00022832"/>
    </source>
</evidence>
<dbReference type="SUPFAM" id="SSF55048">
    <property type="entry name" value="Probable ACP-binding domain of malonyl-CoA ACP transacylase"/>
    <property type="match status" value="1"/>
</dbReference>
<dbReference type="SMART" id="SM00823">
    <property type="entry name" value="PKS_PP"/>
    <property type="match status" value="1"/>
</dbReference>
<dbReference type="PROSITE" id="PS50075">
    <property type="entry name" value="CARRIER"/>
    <property type="match status" value="1"/>
</dbReference>
<proteinExistence type="predicted"/>
<keyword evidence="1" id="KW-0596">Phosphopantetheine</keyword>
<evidence type="ECO:0000256" key="6">
    <source>
        <dbReference type="ARBA" id="ARBA00023268"/>
    </source>
</evidence>
<dbReference type="Pfam" id="PF00109">
    <property type="entry name" value="ketoacyl-synt"/>
    <property type="match status" value="1"/>
</dbReference>
<dbReference type="Pfam" id="PF02801">
    <property type="entry name" value="Ketoacyl-synt_C"/>
    <property type="match status" value="1"/>
</dbReference>
<keyword evidence="2" id="KW-0597">Phosphoprotein</keyword>
<evidence type="ECO:0000313" key="11">
    <source>
        <dbReference type="Proteomes" id="UP001151081"/>
    </source>
</evidence>
<dbReference type="InterPro" id="IPR016035">
    <property type="entry name" value="Acyl_Trfase/lysoPLipase"/>
</dbReference>
<dbReference type="InterPro" id="IPR049490">
    <property type="entry name" value="C883_1060-like_KR_N"/>
</dbReference>
<feature type="domain" description="Carrier" evidence="8">
    <location>
        <begin position="1438"/>
        <end position="1513"/>
    </location>
</feature>
<dbReference type="SUPFAM" id="SSF47336">
    <property type="entry name" value="ACP-like"/>
    <property type="match status" value="1"/>
</dbReference>
<keyword evidence="6" id="KW-0511">Multifunctional enzyme</keyword>
<dbReference type="InterPro" id="IPR006162">
    <property type="entry name" value="Ppantetheine_attach_site"/>
</dbReference>
<dbReference type="Gene3D" id="3.30.70.3290">
    <property type="match status" value="1"/>
</dbReference>
<dbReference type="Gene3D" id="3.40.50.720">
    <property type="entry name" value="NAD(P)-binding Rossmann-like Domain"/>
    <property type="match status" value="1"/>
</dbReference>
<evidence type="ECO:0000313" key="10">
    <source>
        <dbReference type="EMBL" id="MDC3985908.1"/>
    </source>
</evidence>
<dbReference type="Pfam" id="PF08659">
    <property type="entry name" value="KR"/>
    <property type="match status" value="1"/>
</dbReference>
<dbReference type="Gene3D" id="1.10.1200.10">
    <property type="entry name" value="ACP-like"/>
    <property type="match status" value="1"/>
</dbReference>
<dbReference type="InterPro" id="IPR014030">
    <property type="entry name" value="Ketoacyl_synth_N"/>
</dbReference>
<dbReference type="RefSeq" id="WP_272427518.1">
    <property type="nucleotide sequence ID" value="NZ_JAGTJJ010000033.1"/>
</dbReference>
<dbReference type="InterPro" id="IPR057326">
    <property type="entry name" value="KR_dom"/>
</dbReference>
<dbReference type="InterPro" id="IPR020841">
    <property type="entry name" value="PKS_Beta-ketoAc_synthase_dom"/>
</dbReference>
<dbReference type="InterPro" id="IPR014043">
    <property type="entry name" value="Acyl_transferase_dom"/>
</dbReference>
<keyword evidence="4" id="KW-0276">Fatty acid metabolism</keyword>
<dbReference type="InterPro" id="IPR001227">
    <property type="entry name" value="Ac_transferase_dom_sf"/>
</dbReference>
<dbReference type="Gene3D" id="3.30.70.250">
    <property type="entry name" value="Malonyl-CoA ACP transacylase, ACP-binding"/>
    <property type="match status" value="1"/>
</dbReference>
<dbReference type="SUPFAM" id="SSF52151">
    <property type="entry name" value="FabD/lysophospholipase-like"/>
    <property type="match status" value="1"/>
</dbReference>
<dbReference type="InterPro" id="IPR014031">
    <property type="entry name" value="Ketoacyl_synth_C"/>
</dbReference>
<dbReference type="GO" id="GO:0031177">
    <property type="term" value="F:phosphopantetheine binding"/>
    <property type="evidence" value="ECO:0007669"/>
    <property type="project" value="InterPro"/>
</dbReference>
<dbReference type="InterPro" id="IPR016036">
    <property type="entry name" value="Malonyl_transacylase_ACP-bd"/>
</dbReference>